<accession>A0ABQ7JDT9</accession>
<evidence type="ECO:0000256" key="2">
    <source>
        <dbReference type="PROSITE-ProRule" id="PRU00176"/>
    </source>
</evidence>
<dbReference type="Proteomes" id="UP000823046">
    <property type="component" value="Unassembled WGS sequence"/>
</dbReference>
<keyword evidence="1 2" id="KW-0694">RNA-binding</keyword>
<evidence type="ECO:0000256" key="1">
    <source>
        <dbReference type="ARBA" id="ARBA00022884"/>
    </source>
</evidence>
<comment type="caution">
    <text evidence="4">The sequence shown here is derived from an EMBL/GenBank/DDBJ whole genome shotgun (WGS) entry which is preliminary data.</text>
</comment>
<evidence type="ECO:0000313" key="4">
    <source>
        <dbReference type="EMBL" id="KAF8822188.1"/>
    </source>
</evidence>
<keyword evidence="5" id="KW-1185">Reference proteome</keyword>
<organism evidence="4 5">
    <name type="scientific">Cardiosporidium cionae</name>
    <dbReference type="NCBI Taxonomy" id="476202"/>
    <lineage>
        <taxon>Eukaryota</taxon>
        <taxon>Sar</taxon>
        <taxon>Alveolata</taxon>
        <taxon>Apicomplexa</taxon>
        <taxon>Aconoidasida</taxon>
        <taxon>Nephromycida</taxon>
        <taxon>Cardiosporidium</taxon>
    </lineage>
</organism>
<name>A0ABQ7JDT9_9APIC</name>
<gene>
    <name evidence="4" type="ORF">IE077_000841</name>
</gene>
<reference evidence="4 5" key="1">
    <citation type="journal article" date="2020" name="bioRxiv">
        <title>Metabolic contributions of an alphaproteobacterial endosymbiont in the apicomplexan Cardiosporidium cionae.</title>
        <authorList>
            <person name="Hunter E.S."/>
            <person name="Paight C.J."/>
            <person name="Lane C.E."/>
        </authorList>
    </citation>
    <scope>NUCLEOTIDE SEQUENCE [LARGE SCALE GENOMIC DNA]</scope>
    <source>
        <strain evidence="4">ESH_2018</strain>
    </source>
</reference>
<dbReference type="InterPro" id="IPR012677">
    <property type="entry name" value="Nucleotide-bd_a/b_plait_sf"/>
</dbReference>
<sequence>MMLQQACAKFCCTEKIANMMQKRSPNKPVPCWNRPHYTSHLVGVCRNSTGYNQTDTSQNLQRYSDDRTQTEAFPKNEIGDRDGKTRPFLDHEPHAATLLVHGLSSSNKLEQVNRLLSGIEKGSIINVRPLTDDSAVVTVKDLSFALNVIERLDGQHLEGTSDVLVVTLTAQEVLRLRNIGYFDNRLRSAATMVSTHERYKTSQTEIESLPGSPSSFHTYSKNDRKELAVKVFVGCLPKTATEAALSEVFSKFGRVLDVRILRDNNANTKYSAFVYFESMESAIDSIRQLNRQFTMPNGKRAIEVRLAELKGLRVPRSKDVLANRKLAETQQASEKTGINMGYYKLPYYTACNAWQHNEEAFISGNNPLFEINRNKWLSTFQERYEQIEYTD</sequence>
<evidence type="ECO:0000313" key="5">
    <source>
        <dbReference type="Proteomes" id="UP000823046"/>
    </source>
</evidence>
<dbReference type="Gene3D" id="3.30.70.330">
    <property type="match status" value="1"/>
</dbReference>
<feature type="domain" description="RRM" evidence="3">
    <location>
        <begin position="229"/>
        <end position="309"/>
    </location>
</feature>
<dbReference type="InterPro" id="IPR000504">
    <property type="entry name" value="RRM_dom"/>
</dbReference>
<dbReference type="SUPFAM" id="SSF54928">
    <property type="entry name" value="RNA-binding domain, RBD"/>
    <property type="match status" value="2"/>
</dbReference>
<evidence type="ECO:0000259" key="3">
    <source>
        <dbReference type="PROSITE" id="PS50102"/>
    </source>
</evidence>
<dbReference type="PROSITE" id="PS50102">
    <property type="entry name" value="RRM"/>
    <property type="match status" value="1"/>
</dbReference>
<dbReference type="SMART" id="SM00360">
    <property type="entry name" value="RRM"/>
    <property type="match status" value="2"/>
</dbReference>
<proteinExistence type="predicted"/>
<dbReference type="PANTHER" id="PTHR10352">
    <property type="entry name" value="EUKARYOTIC TRANSLATION INITIATION FACTOR 3 SUBUNIT G"/>
    <property type="match status" value="1"/>
</dbReference>
<dbReference type="Pfam" id="PF00076">
    <property type="entry name" value="RRM_1"/>
    <property type="match status" value="1"/>
</dbReference>
<protein>
    <recommendedName>
        <fullName evidence="3">RRM domain-containing protein</fullName>
    </recommendedName>
</protein>
<dbReference type="EMBL" id="JADAQX010000074">
    <property type="protein sequence ID" value="KAF8822188.1"/>
    <property type="molecule type" value="Genomic_DNA"/>
</dbReference>
<dbReference type="InterPro" id="IPR035979">
    <property type="entry name" value="RBD_domain_sf"/>
</dbReference>